<dbReference type="GO" id="GO:0009986">
    <property type="term" value="C:cell surface"/>
    <property type="evidence" value="ECO:0007669"/>
    <property type="project" value="TreeGrafter"/>
</dbReference>
<dbReference type="AlphaFoldDB" id="A0A9P7G3K4"/>
<sequence>MLSLRTAVLLCLSVASTSLAAISPGFPYGTQKVRGVNLGGWLVLEPWITPSLFDNTGDSRIVDEYTFGQYQDRTRALNTLRNHWETFITENDFRDIAAAGLNHVRIPIGFWAYEVNGGEPYIQGQLPYLQRAIDWARKYNLKVIVDLHGAPGSQNGFDNSGRKTSNPSWHTSSSNIARTNAVIRTIANNYKDQTGVVSAIAPLNDYGSIRYPYGSDRQSNTVVIIHDAFQGVNYWRGFLAPPQYDGVILDTHIYQMFSPA</sequence>
<dbReference type="Gene3D" id="3.20.20.80">
    <property type="entry name" value="Glycosidases"/>
    <property type="match status" value="2"/>
</dbReference>
<dbReference type="EMBL" id="JABCKV010000209">
    <property type="protein sequence ID" value="KAG5642185.1"/>
    <property type="molecule type" value="Genomic_DNA"/>
</dbReference>
<protein>
    <recommendedName>
        <fullName evidence="7">Glycoside hydrolase family 5 domain-containing protein</fullName>
    </recommendedName>
</protein>
<evidence type="ECO:0000256" key="4">
    <source>
        <dbReference type="RuleBase" id="RU361153"/>
    </source>
</evidence>
<feature type="chain" id="PRO_5040258816" description="Glycoside hydrolase family 5 domain-containing protein" evidence="6">
    <location>
        <begin position="21"/>
        <end position="260"/>
    </location>
</feature>
<evidence type="ECO:0000313" key="9">
    <source>
        <dbReference type="Proteomes" id="UP000775547"/>
    </source>
</evidence>
<dbReference type="PANTHER" id="PTHR31297:SF42">
    <property type="entry name" value="GLYCOSIDE HYDROLASE FAMILY 5 DOMAIN-CONTAINING PROTEIN"/>
    <property type="match status" value="1"/>
</dbReference>
<dbReference type="Pfam" id="PF00150">
    <property type="entry name" value="Cellulase"/>
    <property type="match status" value="1"/>
</dbReference>
<dbReference type="SUPFAM" id="SSF51445">
    <property type="entry name" value="(Trans)glycosidases"/>
    <property type="match status" value="1"/>
</dbReference>
<feature type="non-terminal residue" evidence="8">
    <location>
        <position position="260"/>
    </location>
</feature>
<evidence type="ECO:0000256" key="6">
    <source>
        <dbReference type="SAM" id="SignalP"/>
    </source>
</evidence>
<dbReference type="InterPro" id="IPR001547">
    <property type="entry name" value="Glyco_hydro_5"/>
</dbReference>
<comment type="caution">
    <text evidence="8">The sequence shown here is derived from an EMBL/GenBank/DDBJ whole genome shotgun (WGS) entry which is preliminary data.</text>
</comment>
<proteinExistence type="inferred from homology"/>
<dbReference type="Proteomes" id="UP000775547">
    <property type="component" value="Unassembled WGS sequence"/>
</dbReference>
<dbReference type="GO" id="GO:0008422">
    <property type="term" value="F:beta-glucosidase activity"/>
    <property type="evidence" value="ECO:0007669"/>
    <property type="project" value="TreeGrafter"/>
</dbReference>
<feature type="signal peptide" evidence="6">
    <location>
        <begin position="1"/>
        <end position="20"/>
    </location>
</feature>
<feature type="domain" description="Glycoside hydrolase family 5" evidence="7">
    <location>
        <begin position="77"/>
        <end position="197"/>
    </location>
</feature>
<name>A0A9P7G3K4_9AGAR</name>
<comment type="similarity">
    <text evidence="1 4">Belongs to the glycosyl hydrolase 5 (cellulase A) family.</text>
</comment>
<gene>
    <name evidence="8" type="ORF">DXG03_003448</name>
</gene>
<keyword evidence="6" id="KW-0732">Signal</keyword>
<evidence type="ECO:0000256" key="3">
    <source>
        <dbReference type="ARBA" id="ARBA00023295"/>
    </source>
</evidence>
<accession>A0A9P7G3K4</accession>
<evidence type="ECO:0000256" key="5">
    <source>
        <dbReference type="SAM" id="MobiDB-lite"/>
    </source>
</evidence>
<dbReference type="GO" id="GO:0005576">
    <property type="term" value="C:extracellular region"/>
    <property type="evidence" value="ECO:0007669"/>
    <property type="project" value="TreeGrafter"/>
</dbReference>
<reference evidence="8" key="1">
    <citation type="submission" date="2020-07" db="EMBL/GenBank/DDBJ databases">
        <authorList>
            <person name="Nieuwenhuis M."/>
            <person name="Van De Peppel L.J.J."/>
        </authorList>
    </citation>
    <scope>NUCLEOTIDE SEQUENCE</scope>
    <source>
        <strain evidence="8">AP01</strain>
        <tissue evidence="8">Mycelium</tissue>
    </source>
</reference>
<reference evidence="8" key="2">
    <citation type="submission" date="2021-10" db="EMBL/GenBank/DDBJ databases">
        <title>Phylogenomics reveals ancestral predisposition of the termite-cultivated fungus Termitomyces towards a domesticated lifestyle.</title>
        <authorList>
            <person name="Auxier B."/>
            <person name="Grum-Grzhimaylo A."/>
            <person name="Cardenas M.E."/>
            <person name="Lodge J.D."/>
            <person name="Laessoe T."/>
            <person name="Pedersen O."/>
            <person name="Smith M.E."/>
            <person name="Kuyper T.W."/>
            <person name="Franco-Molano E.A."/>
            <person name="Baroni T.J."/>
            <person name="Aanen D.K."/>
        </authorList>
    </citation>
    <scope>NUCLEOTIDE SEQUENCE</scope>
    <source>
        <strain evidence="8">AP01</strain>
        <tissue evidence="8">Mycelium</tissue>
    </source>
</reference>
<dbReference type="PANTHER" id="PTHR31297">
    <property type="entry name" value="GLUCAN ENDO-1,6-BETA-GLUCOSIDASE B"/>
    <property type="match status" value="1"/>
</dbReference>
<evidence type="ECO:0000256" key="2">
    <source>
        <dbReference type="ARBA" id="ARBA00022801"/>
    </source>
</evidence>
<dbReference type="GO" id="GO:0009251">
    <property type="term" value="P:glucan catabolic process"/>
    <property type="evidence" value="ECO:0007669"/>
    <property type="project" value="TreeGrafter"/>
</dbReference>
<evidence type="ECO:0000259" key="7">
    <source>
        <dbReference type="Pfam" id="PF00150"/>
    </source>
</evidence>
<dbReference type="InterPro" id="IPR050386">
    <property type="entry name" value="Glycosyl_hydrolase_5"/>
</dbReference>
<evidence type="ECO:0000256" key="1">
    <source>
        <dbReference type="ARBA" id="ARBA00005641"/>
    </source>
</evidence>
<feature type="region of interest" description="Disordered" evidence="5">
    <location>
        <begin position="154"/>
        <end position="173"/>
    </location>
</feature>
<dbReference type="OrthoDB" id="62120at2759"/>
<keyword evidence="9" id="KW-1185">Reference proteome</keyword>
<keyword evidence="3 4" id="KW-0326">Glycosidase</keyword>
<dbReference type="InterPro" id="IPR017853">
    <property type="entry name" value="GH"/>
</dbReference>
<keyword evidence="2 4" id="KW-0378">Hydrolase</keyword>
<organism evidence="8 9">
    <name type="scientific">Asterophora parasitica</name>
    <dbReference type="NCBI Taxonomy" id="117018"/>
    <lineage>
        <taxon>Eukaryota</taxon>
        <taxon>Fungi</taxon>
        <taxon>Dikarya</taxon>
        <taxon>Basidiomycota</taxon>
        <taxon>Agaricomycotina</taxon>
        <taxon>Agaricomycetes</taxon>
        <taxon>Agaricomycetidae</taxon>
        <taxon>Agaricales</taxon>
        <taxon>Tricholomatineae</taxon>
        <taxon>Lyophyllaceae</taxon>
        <taxon>Asterophora</taxon>
    </lineage>
</organism>
<evidence type="ECO:0000313" key="8">
    <source>
        <dbReference type="EMBL" id="KAG5642185.1"/>
    </source>
</evidence>